<dbReference type="RefSeq" id="WP_074560482.1">
    <property type="nucleotide sequence ID" value="NZ_FNKE01000001.1"/>
</dbReference>
<sequence>MSKASQLLDELKNLDADIQSRIDEVRTLEAGLLSSPKWSTDKVKGGKPTKVDDVYAQLIVLKESIEHDTNDVINRKLELSRLINKVSNPKERAILRMTYILKQYPEDVMEHLKISQSTYYRLRKHATEEIDIFLESR</sequence>
<accession>A0A1H0YNY9</accession>
<dbReference type="OrthoDB" id="2224094at2"/>
<dbReference type="InterPro" id="IPR010861">
    <property type="entry name" value="DUF1492"/>
</dbReference>
<gene>
    <name evidence="1" type="ORF">SAMN05216392_0784</name>
</gene>
<evidence type="ECO:0008006" key="3">
    <source>
        <dbReference type="Google" id="ProtNLM"/>
    </source>
</evidence>
<proteinExistence type="predicted"/>
<dbReference type="AlphaFoldDB" id="A0A1H0YNY9"/>
<organism evidence="1 2">
    <name type="scientific">Streptococcus equinus</name>
    <name type="common">Streptococcus bovis</name>
    <dbReference type="NCBI Taxonomy" id="1335"/>
    <lineage>
        <taxon>Bacteria</taxon>
        <taxon>Bacillati</taxon>
        <taxon>Bacillota</taxon>
        <taxon>Bacilli</taxon>
        <taxon>Lactobacillales</taxon>
        <taxon>Streptococcaceae</taxon>
        <taxon>Streptococcus</taxon>
    </lineage>
</organism>
<dbReference type="Pfam" id="PF07374">
    <property type="entry name" value="DUF1492"/>
    <property type="match status" value="1"/>
</dbReference>
<protein>
    <recommendedName>
        <fullName evidence="3">DUF1492 domain-containing protein</fullName>
    </recommendedName>
</protein>
<dbReference type="EMBL" id="FNKE01000001">
    <property type="protein sequence ID" value="SDQ16957.1"/>
    <property type="molecule type" value="Genomic_DNA"/>
</dbReference>
<evidence type="ECO:0000313" key="1">
    <source>
        <dbReference type="EMBL" id="SDQ16957.1"/>
    </source>
</evidence>
<dbReference type="Proteomes" id="UP000182870">
    <property type="component" value="Unassembled WGS sequence"/>
</dbReference>
<name>A0A1H0YNY9_STREI</name>
<evidence type="ECO:0000313" key="2">
    <source>
        <dbReference type="Proteomes" id="UP000182870"/>
    </source>
</evidence>
<reference evidence="1 2" key="1">
    <citation type="submission" date="2016-10" db="EMBL/GenBank/DDBJ databases">
        <authorList>
            <person name="de Groot N.N."/>
        </authorList>
    </citation>
    <scope>NUCLEOTIDE SEQUENCE [LARGE SCALE GENOMIC DNA]</scope>
    <source>
        <strain evidence="1 2">Sb05</strain>
    </source>
</reference>